<accession>A0A956NH03</accession>
<reference evidence="3" key="2">
    <citation type="journal article" date="2021" name="Microbiome">
        <title>Successional dynamics and alternative stable states in a saline activated sludge microbial community over 9 years.</title>
        <authorList>
            <person name="Wang Y."/>
            <person name="Ye J."/>
            <person name="Ju F."/>
            <person name="Liu L."/>
            <person name="Boyd J.A."/>
            <person name="Deng Y."/>
            <person name="Parks D.H."/>
            <person name="Jiang X."/>
            <person name="Yin X."/>
            <person name="Woodcroft B.J."/>
            <person name="Tyson G.W."/>
            <person name="Hugenholtz P."/>
            <person name="Polz M.F."/>
            <person name="Zhang T."/>
        </authorList>
    </citation>
    <scope>NUCLEOTIDE SEQUENCE</scope>
    <source>
        <strain evidence="3">HKST-UBA02</strain>
    </source>
</reference>
<name>A0A956NH03_UNCEI</name>
<evidence type="ECO:0000259" key="2">
    <source>
        <dbReference type="Pfam" id="PF03795"/>
    </source>
</evidence>
<dbReference type="InterPro" id="IPR011008">
    <property type="entry name" value="Dimeric_a/b-barrel"/>
</dbReference>
<dbReference type="AlphaFoldDB" id="A0A956NH03"/>
<evidence type="ECO:0000313" key="3">
    <source>
        <dbReference type="EMBL" id="MCA9759205.1"/>
    </source>
</evidence>
<gene>
    <name evidence="3" type="ORF">KDA27_25650</name>
</gene>
<comment type="similarity">
    <text evidence="1">Belongs to the YciI family.</text>
</comment>
<feature type="domain" description="YCII-related" evidence="2">
    <location>
        <begin position="15"/>
        <end position="96"/>
    </location>
</feature>
<comment type="caution">
    <text evidence="3">The sequence shown here is derived from an EMBL/GenBank/DDBJ whole genome shotgun (WGS) entry which is preliminary data.</text>
</comment>
<evidence type="ECO:0000313" key="4">
    <source>
        <dbReference type="Proteomes" id="UP000739538"/>
    </source>
</evidence>
<proteinExistence type="inferred from homology"/>
<dbReference type="SUPFAM" id="SSF54909">
    <property type="entry name" value="Dimeric alpha+beta barrel"/>
    <property type="match status" value="1"/>
</dbReference>
<reference evidence="3" key="1">
    <citation type="submission" date="2020-04" db="EMBL/GenBank/DDBJ databases">
        <authorList>
            <person name="Zhang T."/>
        </authorList>
    </citation>
    <scope>NUCLEOTIDE SEQUENCE</scope>
    <source>
        <strain evidence="3">HKST-UBA02</strain>
    </source>
</reference>
<evidence type="ECO:0000256" key="1">
    <source>
        <dbReference type="ARBA" id="ARBA00007689"/>
    </source>
</evidence>
<dbReference type="Proteomes" id="UP000739538">
    <property type="component" value="Unassembled WGS sequence"/>
</dbReference>
<sequence>MANDYILLMHNDVAENRRLPDEAWGVYLSALREAGALQGGSSIGDGVCMKKDGPAPEITRYLGGYIKVRAASLDAARELVAGNPVYEAGGTVEVRELPED</sequence>
<protein>
    <recommendedName>
        <fullName evidence="2">YCII-related domain-containing protein</fullName>
    </recommendedName>
</protein>
<dbReference type="Gene3D" id="3.30.70.1060">
    <property type="entry name" value="Dimeric alpha+beta barrel"/>
    <property type="match status" value="1"/>
</dbReference>
<organism evidence="3 4">
    <name type="scientific">Eiseniibacteriota bacterium</name>
    <dbReference type="NCBI Taxonomy" id="2212470"/>
    <lineage>
        <taxon>Bacteria</taxon>
        <taxon>Candidatus Eiseniibacteriota</taxon>
    </lineage>
</organism>
<dbReference type="EMBL" id="JAGQHS010000286">
    <property type="protein sequence ID" value="MCA9759205.1"/>
    <property type="molecule type" value="Genomic_DNA"/>
</dbReference>
<dbReference type="Pfam" id="PF03795">
    <property type="entry name" value="YCII"/>
    <property type="match status" value="1"/>
</dbReference>
<dbReference type="InterPro" id="IPR005545">
    <property type="entry name" value="YCII"/>
</dbReference>